<dbReference type="InterPro" id="IPR021296">
    <property type="entry name" value="DUF2868"/>
</dbReference>
<comment type="caution">
    <text evidence="3">The sequence shown here is derived from an EMBL/GenBank/DDBJ whole genome shotgun (WGS) entry which is preliminary data.</text>
</comment>
<organism evidence="3 4">
    <name type="scientific">Marinobacter salinexigens</name>
    <dbReference type="NCBI Taxonomy" id="2919747"/>
    <lineage>
        <taxon>Bacteria</taxon>
        <taxon>Pseudomonadati</taxon>
        <taxon>Pseudomonadota</taxon>
        <taxon>Gammaproteobacteria</taxon>
        <taxon>Pseudomonadales</taxon>
        <taxon>Marinobacteraceae</taxon>
        <taxon>Marinobacter</taxon>
    </lineage>
</organism>
<dbReference type="Proteomes" id="UP000323161">
    <property type="component" value="Unassembled WGS sequence"/>
</dbReference>
<evidence type="ECO:0000256" key="2">
    <source>
        <dbReference type="SAM" id="Phobius"/>
    </source>
</evidence>
<gene>
    <name evidence="3" type="ORF">FWJ25_08165</name>
</gene>
<dbReference type="Pfam" id="PF11067">
    <property type="entry name" value="DUF2868"/>
    <property type="match status" value="1"/>
</dbReference>
<dbReference type="EMBL" id="VTUU01000003">
    <property type="protein sequence ID" value="KAA1174210.1"/>
    <property type="molecule type" value="Genomic_DNA"/>
</dbReference>
<name>A0A5B0VHP3_9GAMM</name>
<reference evidence="3 4" key="1">
    <citation type="submission" date="2019-08" db="EMBL/GenBank/DDBJ databases">
        <title>Marinobacter ZYF650 sp. nov., a marine bacterium isolated from seawater of the Mariana trench.</title>
        <authorList>
            <person name="Ahmad W."/>
        </authorList>
    </citation>
    <scope>NUCLEOTIDE SEQUENCE [LARGE SCALE GENOMIC DNA]</scope>
    <source>
        <strain evidence="3 4">ZYF650</strain>
    </source>
</reference>
<sequence>MTNRPLRLLLDFDARSQRDKEQPPAFLHRRDRKFALTCQEQGLAPTPERWMAHMDRLSGPGASADKSQQLLRLWQRIRMLFMLVGAVFGVLTMAGLLFYDAGQRINITVILGFVLLQILLALYTSLQALIGWQPWHWLLRRFGAHTPGAGSMPGGMQPLLMAEAAHRGGTCFALTGLVTLLIMVVIQDLAFGWSTTLDTAAASYHQLVVAIAAPWSWLWPDAVPTLELVEATRFFRADSGSSGAAPLAWGQWWPFVAMVWTFWVLLPRLLLALIATGLVHHRARTALNNHPGMHALLYRMETPTLDTGNENNDAADQPDTRTNASLQPLPDTHILLCWAGGGDPELPDSLAGPHSLILKAGGRATLAEDRHAIEQAGTALSQRGAGAILVITRSWEPPTGELQDFLESAREHWPDNTLIALVPMAQNAEQAPATHQLQPWLRFTERMADPHLQVSVPQLAWQDPYRLEEDRT</sequence>
<dbReference type="AlphaFoldDB" id="A0A5B0VHP3"/>
<feature type="transmembrane region" description="Helical" evidence="2">
    <location>
        <begin position="79"/>
        <end position="99"/>
    </location>
</feature>
<feature type="transmembrane region" description="Helical" evidence="2">
    <location>
        <begin position="105"/>
        <end position="132"/>
    </location>
</feature>
<evidence type="ECO:0000313" key="4">
    <source>
        <dbReference type="Proteomes" id="UP000323161"/>
    </source>
</evidence>
<keyword evidence="2" id="KW-0812">Transmembrane</keyword>
<feature type="region of interest" description="Disordered" evidence="1">
    <location>
        <begin position="306"/>
        <end position="325"/>
    </location>
</feature>
<feature type="transmembrane region" description="Helical" evidence="2">
    <location>
        <begin position="171"/>
        <end position="193"/>
    </location>
</feature>
<keyword evidence="2" id="KW-0472">Membrane</keyword>
<keyword evidence="2" id="KW-1133">Transmembrane helix</keyword>
<evidence type="ECO:0000256" key="1">
    <source>
        <dbReference type="SAM" id="MobiDB-lite"/>
    </source>
</evidence>
<protein>
    <submittedName>
        <fullName evidence="3">DUF2868 domain-containing protein</fullName>
    </submittedName>
</protein>
<dbReference type="RefSeq" id="WP_149599775.1">
    <property type="nucleotide sequence ID" value="NZ_VTUU01000003.1"/>
</dbReference>
<evidence type="ECO:0000313" key="3">
    <source>
        <dbReference type="EMBL" id="KAA1174210.1"/>
    </source>
</evidence>
<keyword evidence="4" id="KW-1185">Reference proteome</keyword>
<proteinExistence type="predicted"/>
<feature type="transmembrane region" description="Helical" evidence="2">
    <location>
        <begin position="252"/>
        <end position="279"/>
    </location>
</feature>
<accession>A0A5B0VHP3</accession>